<keyword evidence="2" id="KW-1185">Reference proteome</keyword>
<dbReference type="Proteomes" id="UP000599312">
    <property type="component" value="Unassembled WGS sequence"/>
</dbReference>
<dbReference type="AlphaFoldDB" id="A0A931BQ87"/>
<reference evidence="1" key="1">
    <citation type="submission" date="2020-11" db="EMBL/GenBank/DDBJ databases">
        <authorList>
            <person name="Kim M.K."/>
        </authorList>
    </citation>
    <scope>NUCLEOTIDE SEQUENCE</scope>
    <source>
        <strain evidence="1">BT350</strain>
    </source>
</reference>
<protein>
    <submittedName>
        <fullName evidence="1">Uncharacterized protein</fullName>
    </submittedName>
</protein>
<comment type="caution">
    <text evidence="1">The sequence shown here is derived from an EMBL/GenBank/DDBJ whole genome shotgun (WGS) entry which is preliminary data.</text>
</comment>
<name>A0A931BQ87_9HYPH</name>
<evidence type="ECO:0000313" key="2">
    <source>
        <dbReference type="Proteomes" id="UP000599312"/>
    </source>
</evidence>
<sequence length="73" mass="8145">MKTLSAEKRDTEAKAAQPVKYDASPVEVAQYIAEFTAELSYLARKGRLDLLAYLLDMARLEAIRTVQAEGRKA</sequence>
<accession>A0A931BQ87</accession>
<evidence type="ECO:0000313" key="1">
    <source>
        <dbReference type="EMBL" id="MBF9234058.1"/>
    </source>
</evidence>
<gene>
    <name evidence="1" type="ORF">I2H38_11770</name>
</gene>
<dbReference type="EMBL" id="JADQDO010000005">
    <property type="protein sequence ID" value="MBF9234058.1"/>
    <property type="molecule type" value="Genomic_DNA"/>
</dbReference>
<organism evidence="1 2">
    <name type="scientific">Microvirga alba</name>
    <dbReference type="NCBI Taxonomy" id="2791025"/>
    <lineage>
        <taxon>Bacteria</taxon>
        <taxon>Pseudomonadati</taxon>
        <taxon>Pseudomonadota</taxon>
        <taxon>Alphaproteobacteria</taxon>
        <taxon>Hyphomicrobiales</taxon>
        <taxon>Methylobacteriaceae</taxon>
        <taxon>Microvirga</taxon>
    </lineage>
</organism>
<proteinExistence type="predicted"/>